<keyword evidence="2" id="KW-1185">Reference proteome</keyword>
<evidence type="ECO:0000313" key="1">
    <source>
        <dbReference type="EMBL" id="GIJ48513.1"/>
    </source>
</evidence>
<dbReference type="EMBL" id="BOPF01000021">
    <property type="protein sequence ID" value="GIJ48513.1"/>
    <property type="molecule type" value="Genomic_DNA"/>
</dbReference>
<gene>
    <name evidence="1" type="ORF">Val02_53990</name>
</gene>
<evidence type="ECO:0000313" key="2">
    <source>
        <dbReference type="Proteomes" id="UP000619260"/>
    </source>
</evidence>
<name>A0A8J3YQK4_9ACTN</name>
<dbReference type="RefSeq" id="WP_203901995.1">
    <property type="nucleotide sequence ID" value="NZ_BOPF01000021.1"/>
</dbReference>
<accession>A0A8J3YQK4</accession>
<organism evidence="1 2">
    <name type="scientific">Virgisporangium aliadipatigenens</name>
    <dbReference type="NCBI Taxonomy" id="741659"/>
    <lineage>
        <taxon>Bacteria</taxon>
        <taxon>Bacillati</taxon>
        <taxon>Actinomycetota</taxon>
        <taxon>Actinomycetes</taxon>
        <taxon>Micromonosporales</taxon>
        <taxon>Micromonosporaceae</taxon>
        <taxon>Virgisporangium</taxon>
    </lineage>
</organism>
<comment type="caution">
    <text evidence="1">The sequence shown here is derived from an EMBL/GenBank/DDBJ whole genome shotgun (WGS) entry which is preliminary data.</text>
</comment>
<dbReference type="Proteomes" id="UP000619260">
    <property type="component" value="Unassembled WGS sequence"/>
</dbReference>
<reference evidence="1" key="1">
    <citation type="submission" date="2021-01" db="EMBL/GenBank/DDBJ databases">
        <title>Whole genome shotgun sequence of Virgisporangium aliadipatigenens NBRC 105644.</title>
        <authorList>
            <person name="Komaki H."/>
            <person name="Tamura T."/>
        </authorList>
    </citation>
    <scope>NUCLEOTIDE SEQUENCE</scope>
    <source>
        <strain evidence="1">NBRC 105644</strain>
    </source>
</reference>
<proteinExistence type="predicted"/>
<dbReference type="AlphaFoldDB" id="A0A8J3YQK4"/>
<sequence length="155" mass="16067">MASQPARTRAGGSYARSLPSHDWELLIRLPPRVLTAVSVVSPEPPAVTEILAGVAAIAAGRTDASALVREVVAAIYAGDDVSPEAVPPEVVHGDCVLAGQALAQRVPTGEADGYRRWVRRIALAACGLGATPPVDDPAAAAQHRLLDRFEHALAG</sequence>
<protein>
    <submittedName>
        <fullName evidence="1">Uncharacterized protein</fullName>
    </submittedName>
</protein>